<evidence type="ECO:0000313" key="5">
    <source>
        <dbReference type="Proteomes" id="UP000515151"/>
    </source>
</evidence>
<dbReference type="FunFam" id="3.90.1410.10:FF:000005">
    <property type="entry name" value="Ribulose-1,5 bisphosphate carboxylase/oxygenase large subunit N-methyltransferase, chloroplastic"/>
    <property type="match status" value="1"/>
</dbReference>
<dbReference type="AlphaFoldDB" id="A0A6P8BY30"/>
<dbReference type="Pfam" id="PF09273">
    <property type="entry name" value="Rubis-subs-bind"/>
    <property type="match status" value="1"/>
</dbReference>
<feature type="domain" description="SET" evidence="4">
    <location>
        <begin position="57"/>
        <end position="270"/>
    </location>
</feature>
<evidence type="ECO:0000256" key="3">
    <source>
        <dbReference type="ARBA" id="ARBA00022691"/>
    </source>
</evidence>
<dbReference type="InterPro" id="IPR050600">
    <property type="entry name" value="SETD3_SETD6_MTase"/>
</dbReference>
<dbReference type="InterPro" id="IPR046341">
    <property type="entry name" value="SET_dom_sf"/>
</dbReference>
<evidence type="ECO:0000313" key="6">
    <source>
        <dbReference type="RefSeq" id="XP_031375290.1"/>
    </source>
</evidence>
<dbReference type="SUPFAM" id="SSF82199">
    <property type="entry name" value="SET domain"/>
    <property type="match status" value="1"/>
</dbReference>
<dbReference type="GeneID" id="116189668"/>
<dbReference type="InterPro" id="IPR001214">
    <property type="entry name" value="SET_dom"/>
</dbReference>
<dbReference type="PROSITE" id="PS50280">
    <property type="entry name" value="SET"/>
    <property type="match status" value="1"/>
</dbReference>
<proteinExistence type="predicted"/>
<dbReference type="Gene3D" id="3.90.1420.10">
    <property type="entry name" value="Rubisco LSMT, substrate-binding domain"/>
    <property type="match status" value="1"/>
</dbReference>
<dbReference type="Gene3D" id="3.90.1410.10">
    <property type="entry name" value="set domain protein methyltransferase, domain 1"/>
    <property type="match status" value="1"/>
</dbReference>
<evidence type="ECO:0000259" key="4">
    <source>
        <dbReference type="PROSITE" id="PS50280"/>
    </source>
</evidence>
<dbReference type="GO" id="GO:0032259">
    <property type="term" value="P:methylation"/>
    <property type="evidence" value="ECO:0007669"/>
    <property type="project" value="UniProtKB-KW"/>
</dbReference>
<name>A0A6P8BY30_PUNGR</name>
<dbReference type="OrthoDB" id="441812at2759"/>
<evidence type="ECO:0000256" key="2">
    <source>
        <dbReference type="ARBA" id="ARBA00022679"/>
    </source>
</evidence>
<dbReference type="SUPFAM" id="SSF81822">
    <property type="entry name" value="RuBisCo LSMT C-terminal, substrate-binding domain"/>
    <property type="match status" value="1"/>
</dbReference>
<protein>
    <submittedName>
        <fullName evidence="6 7">Actin-histidine N-methyltransferase isoform X1</fullName>
    </submittedName>
</protein>
<dbReference type="PANTHER" id="PTHR13271:SF134">
    <property type="entry name" value="OS01G0976450 PROTEIN"/>
    <property type="match status" value="1"/>
</dbReference>
<dbReference type="RefSeq" id="XP_031375290.1">
    <property type="nucleotide sequence ID" value="XM_031519430.1"/>
</dbReference>
<dbReference type="Pfam" id="PF00856">
    <property type="entry name" value="SET"/>
    <property type="match status" value="1"/>
</dbReference>
<evidence type="ECO:0000313" key="7">
    <source>
        <dbReference type="RefSeq" id="XP_031375291.1"/>
    </source>
</evidence>
<keyword evidence="2" id="KW-0808">Transferase</keyword>
<dbReference type="PANTHER" id="PTHR13271">
    <property type="entry name" value="UNCHARACTERIZED PUTATIVE METHYLTRANSFERASE"/>
    <property type="match status" value="1"/>
</dbReference>
<dbReference type="InterPro" id="IPR015353">
    <property type="entry name" value="Rubisco_LSMT_subst-bd"/>
</dbReference>
<accession>A0A6P8BY30</accession>
<evidence type="ECO:0000256" key="1">
    <source>
        <dbReference type="ARBA" id="ARBA00022603"/>
    </source>
</evidence>
<organism evidence="5 6">
    <name type="scientific">Punica granatum</name>
    <name type="common">Pomegranate</name>
    <dbReference type="NCBI Taxonomy" id="22663"/>
    <lineage>
        <taxon>Eukaryota</taxon>
        <taxon>Viridiplantae</taxon>
        <taxon>Streptophyta</taxon>
        <taxon>Embryophyta</taxon>
        <taxon>Tracheophyta</taxon>
        <taxon>Spermatophyta</taxon>
        <taxon>Magnoliopsida</taxon>
        <taxon>eudicotyledons</taxon>
        <taxon>Gunneridae</taxon>
        <taxon>Pentapetalae</taxon>
        <taxon>rosids</taxon>
        <taxon>malvids</taxon>
        <taxon>Myrtales</taxon>
        <taxon>Lythraceae</taxon>
        <taxon>Punica</taxon>
    </lineage>
</organism>
<dbReference type="Proteomes" id="UP000515151">
    <property type="component" value="Chromosome 8"/>
</dbReference>
<sequence>MLLCIRITKLMVSPRRFFTAPRCLCSKLHSSSLSQSVASSYLHEECDDFLPWLEQKAGVAISSAVSIGRSTYGRSLFATKIIETGSSILKVPFHAQISPDNLYPEIKILLGDEVGNVARLATVILVEKKKGPESGWAPYISRLPLLGETQTTLFWSEDELEIIKQSPVYLETIRKKAEIRRQFLTLKPVLDQFPQIFDGIKFEDFLHAYTLVESRAWESSKGFSMIPLADFLNHDGLAKAIVLSDEEEQISEVLADRDYAPGEQIWITYGKFSNATLLLEFGFTLPHNIHDEVHLHFKIPSHDPLYKMKSELLERLRFPTLKDLRGFKHHADSFTIKEVRSATGKGYGIPQSLRAAARVLCCTSAEELCYVVEEAMENDGRLGRRPFKNIEREIQAHEILLSQITTLIGEYTESIKLLVSTSPAGNRHDSRERMAHDLLAGELRVLKAASLWLQNYILTLHHSA</sequence>
<keyword evidence="5" id="KW-1185">Reference proteome</keyword>
<gene>
    <name evidence="6 7" type="primary">LOC116189668</name>
</gene>
<dbReference type="GO" id="GO:0016279">
    <property type="term" value="F:protein-lysine N-methyltransferase activity"/>
    <property type="evidence" value="ECO:0007669"/>
    <property type="project" value="TreeGrafter"/>
</dbReference>
<keyword evidence="3" id="KW-0949">S-adenosyl-L-methionine</keyword>
<dbReference type="InterPro" id="IPR036464">
    <property type="entry name" value="Rubisco_LSMT_subst-bd_sf"/>
</dbReference>
<keyword evidence="1" id="KW-0489">Methyltransferase</keyword>
<reference evidence="6 7" key="2">
    <citation type="submission" date="2025-04" db="UniProtKB">
        <authorList>
            <consortium name="RefSeq"/>
        </authorList>
    </citation>
    <scope>IDENTIFICATION</scope>
    <source>
        <tissue evidence="6 7">Leaf</tissue>
    </source>
</reference>
<reference evidence="5" key="1">
    <citation type="journal article" date="2020" name="Plant Biotechnol. J.">
        <title>The pomegranate (Punica granatum L.) draft genome dissects genetic divergence between soft- and hard-seeded cultivars.</title>
        <authorList>
            <person name="Luo X."/>
            <person name="Li H."/>
            <person name="Wu Z."/>
            <person name="Yao W."/>
            <person name="Zhao P."/>
            <person name="Cao D."/>
            <person name="Yu H."/>
            <person name="Li K."/>
            <person name="Poudel K."/>
            <person name="Zhao D."/>
            <person name="Zhang F."/>
            <person name="Xia X."/>
            <person name="Chen L."/>
            <person name="Wang Q."/>
            <person name="Jing D."/>
            <person name="Cao S."/>
        </authorList>
    </citation>
    <scope>NUCLEOTIDE SEQUENCE [LARGE SCALE GENOMIC DNA]</scope>
</reference>
<dbReference type="RefSeq" id="XP_031375291.1">
    <property type="nucleotide sequence ID" value="XM_031519431.1"/>
</dbReference>